<evidence type="ECO:0000313" key="3">
    <source>
        <dbReference type="Proteomes" id="UP000176682"/>
    </source>
</evidence>
<keyword evidence="1" id="KW-0812">Transmembrane</keyword>
<evidence type="ECO:0000313" key="2">
    <source>
        <dbReference type="EMBL" id="OGD78207.1"/>
    </source>
</evidence>
<keyword evidence="1" id="KW-0472">Membrane</keyword>
<dbReference type="EMBL" id="MFAM01000055">
    <property type="protein sequence ID" value="OGD78207.1"/>
    <property type="molecule type" value="Genomic_DNA"/>
</dbReference>
<name>A0A1F5FF58_9BACT</name>
<dbReference type="AlphaFoldDB" id="A0A1F5FF58"/>
<feature type="transmembrane region" description="Helical" evidence="1">
    <location>
        <begin position="17"/>
        <end position="39"/>
    </location>
</feature>
<reference evidence="2 3" key="1">
    <citation type="journal article" date="2016" name="Nat. Commun.">
        <title>Thousands of microbial genomes shed light on interconnected biogeochemical processes in an aquifer system.</title>
        <authorList>
            <person name="Anantharaman K."/>
            <person name="Brown C.T."/>
            <person name="Hug L.A."/>
            <person name="Sharon I."/>
            <person name="Castelle C.J."/>
            <person name="Probst A.J."/>
            <person name="Thomas B.C."/>
            <person name="Singh A."/>
            <person name="Wilkins M.J."/>
            <person name="Karaoz U."/>
            <person name="Brodie E.L."/>
            <person name="Williams K.H."/>
            <person name="Hubbard S.S."/>
            <person name="Banfield J.F."/>
        </authorList>
    </citation>
    <scope>NUCLEOTIDE SEQUENCE [LARGE SCALE GENOMIC DNA]</scope>
</reference>
<keyword evidence="1" id="KW-1133">Transmembrane helix</keyword>
<organism evidence="2 3">
    <name type="scientific">Candidatus Collierbacteria bacterium RIFOXYB1_FULL_49_13</name>
    <dbReference type="NCBI Taxonomy" id="1817728"/>
    <lineage>
        <taxon>Bacteria</taxon>
        <taxon>Candidatus Collieribacteriota</taxon>
    </lineage>
</organism>
<accession>A0A1F5FF58</accession>
<protein>
    <submittedName>
        <fullName evidence="2">Uncharacterized protein</fullName>
    </submittedName>
</protein>
<dbReference type="Proteomes" id="UP000176682">
    <property type="component" value="Unassembled WGS sequence"/>
</dbReference>
<evidence type="ECO:0000256" key="1">
    <source>
        <dbReference type="SAM" id="Phobius"/>
    </source>
</evidence>
<sequence length="356" mass="40039">MASLTETAYVARKGIKFGVAGLIGVIVLWFVGTGFISWWQATHPEPPPPPAVEFGLLEPIVWPKSGKTAEYELQTPDGTTGRFTDRMKVFFVPEKKSSFADVDKATEIARKFDFLFEPTQINPTTYRWTKQDPLPQAIEVNIVTHNFALKKQWSADPTLVTQKRFTSDKEQVMEAQNVLRSAQLLSPDLSGNERVSYWRSQGSKLISAVSLSEADFVRVDFYRKAWEEKGLGDKVTSSYSFMPMKPERGLAYVLLAGNNDTKKRVLEVDFQYHAVEYQTMGTYPIKTSLEAFEELKAGSGYLASFEGKGSAVIRRVSLGYIDTVDNRYTMPIYIFTGDDQLVAMVSAVRSDLLQVN</sequence>
<gene>
    <name evidence="2" type="ORF">A2368_04560</name>
</gene>
<proteinExistence type="predicted"/>
<comment type="caution">
    <text evidence="2">The sequence shown here is derived from an EMBL/GenBank/DDBJ whole genome shotgun (WGS) entry which is preliminary data.</text>
</comment>